<evidence type="ECO:0000256" key="2">
    <source>
        <dbReference type="ARBA" id="ARBA00012438"/>
    </source>
</evidence>
<dbReference type="InterPro" id="IPR003594">
    <property type="entry name" value="HATPase_dom"/>
</dbReference>
<evidence type="ECO:0000256" key="5">
    <source>
        <dbReference type="ARBA" id="ARBA00022777"/>
    </source>
</evidence>
<dbReference type="EMBL" id="JBBUTI010000007">
    <property type="protein sequence ID" value="MEK8046981.1"/>
    <property type="molecule type" value="Genomic_DNA"/>
</dbReference>
<dbReference type="PRINTS" id="PR00344">
    <property type="entry name" value="BCTRLSENSOR"/>
</dbReference>
<dbReference type="Gene3D" id="3.30.565.10">
    <property type="entry name" value="Histidine kinase-like ATPase, C-terminal domain"/>
    <property type="match status" value="1"/>
</dbReference>
<organism evidence="8 9">
    <name type="scientific">Ideonella margarita</name>
    <dbReference type="NCBI Taxonomy" id="2984191"/>
    <lineage>
        <taxon>Bacteria</taxon>
        <taxon>Pseudomonadati</taxon>
        <taxon>Pseudomonadota</taxon>
        <taxon>Betaproteobacteria</taxon>
        <taxon>Burkholderiales</taxon>
        <taxon>Sphaerotilaceae</taxon>
        <taxon>Ideonella</taxon>
    </lineage>
</organism>
<dbReference type="Gene3D" id="3.30.450.20">
    <property type="entry name" value="PAS domain"/>
    <property type="match status" value="1"/>
</dbReference>
<dbReference type="InterPro" id="IPR035965">
    <property type="entry name" value="PAS-like_dom_sf"/>
</dbReference>
<dbReference type="Proteomes" id="UP001379945">
    <property type="component" value="Unassembled WGS sequence"/>
</dbReference>
<comment type="catalytic activity">
    <reaction evidence="1">
        <text>ATP + protein L-histidine = ADP + protein N-phospho-L-histidine.</text>
        <dbReference type="EC" id="2.7.13.3"/>
    </reaction>
</comment>
<dbReference type="InterPro" id="IPR003661">
    <property type="entry name" value="HisK_dim/P_dom"/>
</dbReference>
<dbReference type="Pfam" id="PF02518">
    <property type="entry name" value="HATPase_c"/>
    <property type="match status" value="1"/>
</dbReference>
<dbReference type="InterPro" id="IPR050736">
    <property type="entry name" value="Sensor_HK_Regulatory"/>
</dbReference>
<evidence type="ECO:0000313" key="9">
    <source>
        <dbReference type="Proteomes" id="UP001379945"/>
    </source>
</evidence>
<name>A0ABU9C7T1_9BURK</name>
<keyword evidence="8" id="KW-0067">ATP-binding</keyword>
<dbReference type="InterPro" id="IPR036890">
    <property type="entry name" value="HATPase_C_sf"/>
</dbReference>
<dbReference type="EC" id="2.7.13.3" evidence="2"/>
<feature type="domain" description="Histidine kinase" evidence="7">
    <location>
        <begin position="238"/>
        <end position="456"/>
    </location>
</feature>
<dbReference type="InterPro" id="IPR036097">
    <property type="entry name" value="HisK_dim/P_sf"/>
</dbReference>
<dbReference type="PANTHER" id="PTHR43711:SF1">
    <property type="entry name" value="HISTIDINE KINASE 1"/>
    <property type="match status" value="1"/>
</dbReference>
<keyword evidence="8" id="KW-0547">Nucleotide-binding</keyword>
<dbReference type="GO" id="GO:0005524">
    <property type="term" value="F:ATP binding"/>
    <property type="evidence" value="ECO:0007669"/>
    <property type="project" value="UniProtKB-KW"/>
</dbReference>
<gene>
    <name evidence="8" type="ORF">AACH00_11515</name>
</gene>
<dbReference type="CDD" id="cd00075">
    <property type="entry name" value="HATPase"/>
    <property type="match status" value="1"/>
</dbReference>
<evidence type="ECO:0000256" key="1">
    <source>
        <dbReference type="ARBA" id="ARBA00000085"/>
    </source>
</evidence>
<evidence type="ECO:0000313" key="8">
    <source>
        <dbReference type="EMBL" id="MEK8046981.1"/>
    </source>
</evidence>
<keyword evidence="5" id="KW-0418">Kinase</keyword>
<protein>
    <recommendedName>
        <fullName evidence="2">histidine kinase</fullName>
        <ecNumber evidence="2">2.7.13.3</ecNumber>
    </recommendedName>
</protein>
<dbReference type="InterPro" id="IPR005467">
    <property type="entry name" value="His_kinase_dom"/>
</dbReference>
<dbReference type="SUPFAM" id="SSF47384">
    <property type="entry name" value="Homodimeric domain of signal transducing histidine kinase"/>
    <property type="match status" value="1"/>
</dbReference>
<keyword evidence="9" id="KW-1185">Reference proteome</keyword>
<dbReference type="Gene3D" id="1.10.287.130">
    <property type="match status" value="1"/>
</dbReference>
<accession>A0ABU9C7T1</accession>
<evidence type="ECO:0000259" key="7">
    <source>
        <dbReference type="PROSITE" id="PS50109"/>
    </source>
</evidence>
<evidence type="ECO:0000256" key="3">
    <source>
        <dbReference type="ARBA" id="ARBA00022553"/>
    </source>
</evidence>
<dbReference type="RefSeq" id="WP_341399282.1">
    <property type="nucleotide sequence ID" value="NZ_JBBUTI010000007.1"/>
</dbReference>
<evidence type="ECO:0000256" key="6">
    <source>
        <dbReference type="ARBA" id="ARBA00023012"/>
    </source>
</evidence>
<dbReference type="PANTHER" id="PTHR43711">
    <property type="entry name" value="TWO-COMPONENT HISTIDINE KINASE"/>
    <property type="match status" value="1"/>
</dbReference>
<dbReference type="SMART" id="SM00388">
    <property type="entry name" value="HisKA"/>
    <property type="match status" value="1"/>
</dbReference>
<keyword evidence="4" id="KW-0808">Transferase</keyword>
<dbReference type="CDD" id="cd00082">
    <property type="entry name" value="HisKA"/>
    <property type="match status" value="1"/>
</dbReference>
<sequence>MPHSAARQPALIWPDAPDNIKPDERVAEVALKALRKGDVERAAALLDQGTGQGGLTMAELLRLHLAETEAQSRQQQALQAHTEAVLSWFTKLFEALPVPALLLGSQGQLREANKAACRYLGLPHPLPLQPMALRRFMTGSDADRTWLNLLQEVRQNGETERDEWLLQPLTGEARVAQLKLCHAPVLDADRDNEVLVCTLTDLTDRAARQLAEQRASVAQQQRQLASDASDAKTQMLSRVSHELRTPLNAIMGFSQLLQGDLDTLPEAHRPYLAHILRASQDLLSLVDEVLEINRAEAGHLRLDMTALSLRDEARLSLQLNQQATGPLQVELQMTEPEDTPPMARGDARRVREILCNLISNAIKYNRFRGEVRLVIGHDAQRIWVDVSDQGLGLDARQQAHLFEPFNRLGAERGAARGFGLGLSICKAYCDAMDGQLTLVHSSEQGSCFRLSLPRWDRLG</sequence>
<dbReference type="Pfam" id="PF08448">
    <property type="entry name" value="PAS_4"/>
    <property type="match status" value="1"/>
</dbReference>
<dbReference type="SMART" id="SM00387">
    <property type="entry name" value="HATPase_c"/>
    <property type="match status" value="1"/>
</dbReference>
<dbReference type="SUPFAM" id="SSF55874">
    <property type="entry name" value="ATPase domain of HSP90 chaperone/DNA topoisomerase II/histidine kinase"/>
    <property type="match status" value="1"/>
</dbReference>
<dbReference type="InterPro" id="IPR004358">
    <property type="entry name" value="Sig_transdc_His_kin-like_C"/>
</dbReference>
<dbReference type="InterPro" id="IPR013656">
    <property type="entry name" value="PAS_4"/>
</dbReference>
<dbReference type="Pfam" id="PF00512">
    <property type="entry name" value="HisKA"/>
    <property type="match status" value="1"/>
</dbReference>
<proteinExistence type="predicted"/>
<dbReference type="PROSITE" id="PS50109">
    <property type="entry name" value="HIS_KIN"/>
    <property type="match status" value="1"/>
</dbReference>
<dbReference type="SUPFAM" id="SSF55785">
    <property type="entry name" value="PYP-like sensor domain (PAS domain)"/>
    <property type="match status" value="1"/>
</dbReference>
<keyword evidence="3" id="KW-0597">Phosphoprotein</keyword>
<comment type="caution">
    <text evidence="8">The sequence shown here is derived from an EMBL/GenBank/DDBJ whole genome shotgun (WGS) entry which is preliminary data.</text>
</comment>
<keyword evidence="6" id="KW-0902">Two-component regulatory system</keyword>
<reference evidence="8 9" key="1">
    <citation type="submission" date="2024-04" db="EMBL/GenBank/DDBJ databases">
        <title>Novel species of the genus Ideonella isolated from streams.</title>
        <authorList>
            <person name="Lu H."/>
        </authorList>
    </citation>
    <scope>NUCLEOTIDE SEQUENCE [LARGE SCALE GENOMIC DNA]</scope>
    <source>
        <strain evidence="8 9">LYT19W</strain>
    </source>
</reference>
<evidence type="ECO:0000256" key="4">
    <source>
        <dbReference type="ARBA" id="ARBA00022679"/>
    </source>
</evidence>